<dbReference type="Pfam" id="PF16739">
    <property type="entry name" value="CARD_2"/>
    <property type="match status" value="2"/>
</dbReference>
<keyword evidence="12" id="KW-1185">Reference proteome</keyword>
<dbReference type="InterPro" id="IPR038557">
    <property type="entry name" value="RLR_C_sf"/>
</dbReference>
<evidence type="ECO:0008006" key="13">
    <source>
        <dbReference type="Google" id="ProtNLM"/>
    </source>
</evidence>
<evidence type="ECO:0000256" key="5">
    <source>
        <dbReference type="ARBA" id="ARBA00022843"/>
    </source>
</evidence>
<sequence length="425" mass="49241">MTAEERRNLRAFQDYVIKILDPTYILSYMSPWFKDDEVQYIWAEKNNKGTMEAASLFLKFLLELQEEGWFRGFLDALAHAGYSGLYEAIESWDFQTIERLEEYRSLLKRLQPEFKTTVNPKDILPEVSKCLISQECEEIMQALKKWIEENSELSFLKPGILTGRGKTNQNTGMTLPAQKCALDAFRTNGDKKILIATSVADEGIDIAECNLVILYEYVGNVIKMIQTRGRGRARGSKCFLLTSNAVVIEKEKINIYKEKMMNDSISMLQTWNEAVFKEKVLQIQIQEKVIRDSQGKVEPVPDKENKKLLCRKCKAFACYTVDIRVVEECHYTVVGDAFRKCFVSKLHPKPKSFGYFEKRAKIFCARPNCSHDWGIHVKYKIFEIPVIKIESFVVEDIATGAQKLYAKWKDFHFEKIPFDAKEMPK</sequence>
<dbReference type="SUPFAM" id="SSF52540">
    <property type="entry name" value="P-loop containing nucleoside triphosphate hydrolases"/>
    <property type="match status" value="1"/>
</dbReference>
<keyword evidence="4" id="KW-0677">Repeat</keyword>
<dbReference type="InterPro" id="IPR031964">
    <property type="entry name" value="CARD_dom"/>
</dbReference>
<feature type="domain" description="RLR CTR" evidence="10">
    <location>
        <begin position="294"/>
        <end position="425"/>
    </location>
</feature>
<dbReference type="SMART" id="SM00490">
    <property type="entry name" value="HELICc"/>
    <property type="match status" value="1"/>
</dbReference>
<keyword evidence="1" id="KW-1017">Isopeptide bond</keyword>
<dbReference type="PANTHER" id="PTHR14074">
    <property type="entry name" value="HELICASE WITH DEATH DOMAIN-RELATED"/>
    <property type="match status" value="1"/>
</dbReference>
<protein>
    <recommendedName>
        <fullName evidence="13">RNA helicase</fullName>
    </recommendedName>
</protein>
<evidence type="ECO:0000256" key="1">
    <source>
        <dbReference type="ARBA" id="ARBA00022499"/>
    </source>
</evidence>
<evidence type="ECO:0000259" key="10">
    <source>
        <dbReference type="PROSITE" id="PS51789"/>
    </source>
</evidence>
<dbReference type="InterPro" id="IPR027417">
    <property type="entry name" value="P-loop_NTPase"/>
</dbReference>
<organism evidence="11 12">
    <name type="scientific">Felis catus</name>
    <name type="common">Cat</name>
    <name type="synonym">Felis silvestris catus</name>
    <dbReference type="NCBI Taxonomy" id="9685"/>
    <lineage>
        <taxon>Eukaryota</taxon>
        <taxon>Metazoa</taxon>
        <taxon>Chordata</taxon>
        <taxon>Craniata</taxon>
        <taxon>Vertebrata</taxon>
        <taxon>Euteleostomi</taxon>
        <taxon>Mammalia</taxon>
        <taxon>Eutheria</taxon>
        <taxon>Laurasiatheria</taxon>
        <taxon>Carnivora</taxon>
        <taxon>Feliformia</taxon>
        <taxon>Felidae</taxon>
        <taxon>Felinae</taxon>
        <taxon>Felis</taxon>
    </lineage>
</organism>
<gene>
    <name evidence="11" type="primary">DNAI3</name>
</gene>
<feature type="binding site" evidence="8">
    <location>
        <position position="364"/>
    </location>
    <ligand>
        <name>Zn(2+)</name>
        <dbReference type="ChEBI" id="CHEBI:29105"/>
    </ligand>
</feature>
<evidence type="ECO:0000256" key="4">
    <source>
        <dbReference type="ARBA" id="ARBA00022737"/>
    </source>
</evidence>
<keyword evidence="3" id="KW-0399">Innate immunity</keyword>
<dbReference type="InterPro" id="IPR011029">
    <property type="entry name" value="DEATH-like_dom_sf"/>
</dbReference>
<dbReference type="Gene3D" id="2.170.150.30">
    <property type="entry name" value="RIG-I-like receptor, C-terminal regulatory domain"/>
    <property type="match status" value="1"/>
</dbReference>
<accession>A0ABI7X9P3</accession>
<dbReference type="InterPro" id="IPR051363">
    <property type="entry name" value="RLR_Helicase"/>
</dbReference>
<keyword evidence="8" id="KW-0479">Metal-binding</keyword>
<evidence type="ECO:0000256" key="8">
    <source>
        <dbReference type="PROSITE-ProRule" id="PRU01125"/>
    </source>
</evidence>
<feature type="binding site" evidence="8">
    <location>
        <position position="310"/>
    </location>
    <ligand>
        <name>Zn(2+)</name>
        <dbReference type="ChEBI" id="CHEBI:29105"/>
    </ligand>
</feature>
<dbReference type="PROSITE" id="PS51789">
    <property type="entry name" value="RLR_CTR"/>
    <property type="match status" value="1"/>
</dbReference>
<keyword evidence="8" id="KW-0862">Zinc</keyword>
<reference evidence="11" key="3">
    <citation type="submission" date="2025-09" db="UniProtKB">
        <authorList>
            <consortium name="Ensembl"/>
        </authorList>
    </citation>
    <scope>IDENTIFICATION</scope>
    <source>
        <strain evidence="11">breed Abyssinian</strain>
    </source>
</reference>
<keyword evidence="7" id="KW-0051">Antiviral defense</keyword>
<keyword evidence="5" id="KW-0832">Ubl conjugation</keyword>
<evidence type="ECO:0000256" key="3">
    <source>
        <dbReference type="ARBA" id="ARBA00022588"/>
    </source>
</evidence>
<proteinExistence type="predicted"/>
<dbReference type="Gene3D" id="1.10.533.10">
    <property type="entry name" value="Death Domain, Fas"/>
    <property type="match status" value="1"/>
</dbReference>
<feature type="domain" description="Helicase C-terminal" evidence="9">
    <location>
        <begin position="102"/>
        <end position="276"/>
    </location>
</feature>
<dbReference type="InterPro" id="IPR001650">
    <property type="entry name" value="Helicase_C-like"/>
</dbReference>
<dbReference type="PROSITE" id="PS51194">
    <property type="entry name" value="HELICASE_CTER"/>
    <property type="match status" value="1"/>
</dbReference>
<evidence type="ECO:0000256" key="7">
    <source>
        <dbReference type="ARBA" id="ARBA00023118"/>
    </source>
</evidence>
<dbReference type="Ensembl" id="ENSFCTT00005028763.1">
    <property type="protein sequence ID" value="ENSFCTP00005018768.1"/>
    <property type="gene ID" value="ENSFCTG00005010290.1"/>
</dbReference>
<dbReference type="CDD" id="cd15805">
    <property type="entry name" value="RIG-I_C"/>
    <property type="match status" value="1"/>
</dbReference>
<feature type="binding site" evidence="8">
    <location>
        <position position="369"/>
    </location>
    <ligand>
        <name>Zn(2+)</name>
        <dbReference type="ChEBI" id="CHEBI:29105"/>
    </ligand>
</feature>
<dbReference type="GeneTree" id="ENSGT00940000153173"/>
<reference evidence="11 12" key="1">
    <citation type="submission" date="2021-02" db="EMBL/GenBank/DDBJ databases">
        <title>Safari Cat Assemblies.</title>
        <authorList>
            <person name="Bredemeyer K.R."/>
            <person name="Murphy W.J."/>
        </authorList>
    </citation>
    <scope>NUCLEOTIDE SEQUENCE [LARGE SCALE GENOMIC DNA]</scope>
</reference>
<dbReference type="Pfam" id="PF00271">
    <property type="entry name" value="Helicase_C"/>
    <property type="match status" value="1"/>
</dbReference>
<evidence type="ECO:0000259" key="9">
    <source>
        <dbReference type="PROSITE" id="PS51194"/>
    </source>
</evidence>
<dbReference type="InterPro" id="IPR021673">
    <property type="entry name" value="RLR_CTR"/>
</dbReference>
<dbReference type="Proteomes" id="UP000823872">
    <property type="component" value="Chromosome D4"/>
</dbReference>
<keyword evidence="6" id="KW-0391">Immunity</keyword>
<evidence type="ECO:0000256" key="6">
    <source>
        <dbReference type="ARBA" id="ARBA00022859"/>
    </source>
</evidence>
<dbReference type="PANTHER" id="PTHR14074:SF16">
    <property type="entry name" value="ANTIVIRAL INNATE IMMUNE RESPONSE RECEPTOR RIG-I"/>
    <property type="match status" value="1"/>
</dbReference>
<dbReference type="Pfam" id="PF11648">
    <property type="entry name" value="RIG-I_C-RD"/>
    <property type="match status" value="1"/>
</dbReference>
<dbReference type="Gene3D" id="3.40.50.300">
    <property type="entry name" value="P-loop containing nucleotide triphosphate hydrolases"/>
    <property type="match status" value="1"/>
</dbReference>
<reference evidence="11" key="2">
    <citation type="submission" date="2025-08" db="UniProtKB">
        <authorList>
            <consortium name="Ensembl"/>
        </authorList>
    </citation>
    <scope>IDENTIFICATION</scope>
    <source>
        <strain evidence="11">breed Abyssinian</strain>
    </source>
</reference>
<evidence type="ECO:0000256" key="2">
    <source>
        <dbReference type="ARBA" id="ARBA00022553"/>
    </source>
</evidence>
<feature type="binding site" evidence="8">
    <location>
        <position position="313"/>
    </location>
    <ligand>
        <name>Zn(2+)</name>
        <dbReference type="ChEBI" id="CHEBI:29105"/>
    </ligand>
</feature>
<evidence type="ECO:0000313" key="11">
    <source>
        <dbReference type="Ensembl" id="ENSFCTP00005018768.1"/>
    </source>
</evidence>
<name>A0ABI7X9P3_FELCA</name>
<keyword evidence="2" id="KW-0597">Phosphoprotein</keyword>
<evidence type="ECO:0000313" key="12">
    <source>
        <dbReference type="Proteomes" id="UP000823872"/>
    </source>
</evidence>